<proteinExistence type="predicted"/>
<gene>
    <name evidence="1" type="ORF">P2L57_07860</name>
</gene>
<keyword evidence="2" id="KW-1185">Reference proteome</keyword>
<dbReference type="EMBL" id="JARHTQ010000004">
    <property type="protein sequence ID" value="MDF2255638.1"/>
    <property type="molecule type" value="Genomic_DNA"/>
</dbReference>
<name>A0ABT5YVK4_9ACTN</name>
<organism evidence="1 2">
    <name type="scientific">Streptantibioticus ferralitis</name>
    <dbReference type="NCBI Taxonomy" id="236510"/>
    <lineage>
        <taxon>Bacteria</taxon>
        <taxon>Bacillati</taxon>
        <taxon>Actinomycetota</taxon>
        <taxon>Actinomycetes</taxon>
        <taxon>Kitasatosporales</taxon>
        <taxon>Streptomycetaceae</taxon>
        <taxon>Streptantibioticus</taxon>
    </lineage>
</organism>
<dbReference type="Proteomes" id="UP001220022">
    <property type="component" value="Unassembled WGS sequence"/>
</dbReference>
<evidence type="ECO:0000313" key="2">
    <source>
        <dbReference type="Proteomes" id="UP001220022"/>
    </source>
</evidence>
<accession>A0ABT5YVK4</accession>
<sequence length="80" mass="8454">MGRRFFIALGSARYCHLAASEHVADQGDVVALSKAFAPSFGDRITDFLVNNGAKAHDVKPYVTAVVSGRAVAAGLHTRPV</sequence>
<comment type="caution">
    <text evidence="1">The sequence shown here is derived from an EMBL/GenBank/DDBJ whole genome shotgun (WGS) entry which is preliminary data.</text>
</comment>
<evidence type="ECO:0000313" key="1">
    <source>
        <dbReference type="EMBL" id="MDF2255638.1"/>
    </source>
</evidence>
<reference evidence="1 2" key="1">
    <citation type="submission" date="2023-03" db="EMBL/GenBank/DDBJ databases">
        <title>Draft genome sequence of type strain Streptomyces ferralitis JCM 14344.</title>
        <authorList>
            <person name="Klaysubun C."/>
            <person name="Duangmal K."/>
        </authorList>
    </citation>
    <scope>NUCLEOTIDE SEQUENCE [LARGE SCALE GENOMIC DNA]</scope>
    <source>
        <strain evidence="1 2">JCM 14344</strain>
    </source>
</reference>
<dbReference type="RefSeq" id="WP_275810472.1">
    <property type="nucleotide sequence ID" value="NZ_BAAANM010000017.1"/>
</dbReference>
<protein>
    <submittedName>
        <fullName evidence="1">Uncharacterized protein</fullName>
    </submittedName>
</protein>